<feature type="region of interest" description="Disordered" evidence="1">
    <location>
        <begin position="1"/>
        <end position="32"/>
    </location>
</feature>
<proteinExistence type="predicted"/>
<accession>A0A699SIG6</accession>
<evidence type="ECO:0000256" key="1">
    <source>
        <dbReference type="SAM" id="MobiDB-lite"/>
    </source>
</evidence>
<feature type="non-terminal residue" evidence="2">
    <location>
        <position position="102"/>
    </location>
</feature>
<gene>
    <name evidence="2" type="ORF">Tci_868395</name>
</gene>
<protein>
    <submittedName>
        <fullName evidence="2">Uncharacterized protein</fullName>
    </submittedName>
</protein>
<evidence type="ECO:0000313" key="2">
    <source>
        <dbReference type="EMBL" id="GFC96425.1"/>
    </source>
</evidence>
<reference evidence="2" key="1">
    <citation type="journal article" date="2019" name="Sci. Rep.">
        <title>Draft genome of Tanacetum cinerariifolium, the natural source of mosquito coil.</title>
        <authorList>
            <person name="Yamashiro T."/>
            <person name="Shiraishi A."/>
            <person name="Satake H."/>
            <person name="Nakayama K."/>
        </authorList>
    </citation>
    <scope>NUCLEOTIDE SEQUENCE</scope>
</reference>
<dbReference type="EMBL" id="BKCJ011160105">
    <property type="protein sequence ID" value="GFC96425.1"/>
    <property type="molecule type" value="Genomic_DNA"/>
</dbReference>
<feature type="non-terminal residue" evidence="2">
    <location>
        <position position="1"/>
    </location>
</feature>
<organism evidence="2">
    <name type="scientific">Tanacetum cinerariifolium</name>
    <name type="common">Dalmatian daisy</name>
    <name type="synonym">Chrysanthemum cinerariifolium</name>
    <dbReference type="NCBI Taxonomy" id="118510"/>
    <lineage>
        <taxon>Eukaryota</taxon>
        <taxon>Viridiplantae</taxon>
        <taxon>Streptophyta</taxon>
        <taxon>Embryophyta</taxon>
        <taxon>Tracheophyta</taxon>
        <taxon>Spermatophyta</taxon>
        <taxon>Magnoliopsida</taxon>
        <taxon>eudicotyledons</taxon>
        <taxon>Gunneridae</taxon>
        <taxon>Pentapetalae</taxon>
        <taxon>asterids</taxon>
        <taxon>campanulids</taxon>
        <taxon>Asterales</taxon>
        <taxon>Asteraceae</taxon>
        <taxon>Asteroideae</taxon>
        <taxon>Anthemideae</taxon>
        <taxon>Anthemidinae</taxon>
        <taxon>Tanacetum</taxon>
    </lineage>
</organism>
<name>A0A699SIG6_TANCI</name>
<comment type="caution">
    <text evidence="2">The sequence shown here is derived from an EMBL/GenBank/DDBJ whole genome shotgun (WGS) entry which is preliminary data.</text>
</comment>
<dbReference type="AlphaFoldDB" id="A0A699SIG6"/>
<sequence>TGQRRRSTTVDAAGHRSMAADHGGDRRSTVAVNDSRRWRTTVDCRWTTVDHHRTTGQRWSGSGPGLVCHMACHVYPRGIHVDADVDNMQRVGIDPGTLRLET</sequence>
<feature type="compositionally biased region" description="Basic and acidic residues" evidence="1">
    <location>
        <begin position="18"/>
        <end position="32"/>
    </location>
</feature>